<evidence type="ECO:0000256" key="10">
    <source>
        <dbReference type="ARBA" id="ARBA00023303"/>
    </source>
</evidence>
<comment type="subcellular location">
    <subcellularLocation>
        <location evidence="1">Membrane</location>
        <topology evidence="1">Multi-pass membrane protein</topology>
    </subcellularLocation>
</comment>
<keyword evidence="3 11" id="KW-0894">Sodium channel</keyword>
<dbReference type="Proteomes" id="UP001208570">
    <property type="component" value="Unassembled WGS sequence"/>
</dbReference>
<keyword evidence="5" id="KW-1133">Transmembrane helix</keyword>
<accession>A0AAD9IX52</accession>
<evidence type="ECO:0000256" key="8">
    <source>
        <dbReference type="ARBA" id="ARBA00023136"/>
    </source>
</evidence>
<evidence type="ECO:0000256" key="2">
    <source>
        <dbReference type="ARBA" id="ARBA00022448"/>
    </source>
</evidence>
<keyword evidence="8" id="KW-0472">Membrane</keyword>
<keyword evidence="2 11" id="KW-0813">Transport</keyword>
<organism evidence="12 13">
    <name type="scientific">Paralvinella palmiformis</name>
    <dbReference type="NCBI Taxonomy" id="53620"/>
    <lineage>
        <taxon>Eukaryota</taxon>
        <taxon>Metazoa</taxon>
        <taxon>Spiralia</taxon>
        <taxon>Lophotrochozoa</taxon>
        <taxon>Annelida</taxon>
        <taxon>Polychaeta</taxon>
        <taxon>Sedentaria</taxon>
        <taxon>Canalipalpata</taxon>
        <taxon>Terebellida</taxon>
        <taxon>Terebelliformia</taxon>
        <taxon>Alvinellidae</taxon>
        <taxon>Paralvinella</taxon>
    </lineage>
</organism>
<dbReference type="PANTHER" id="PTHR11690:SF222">
    <property type="entry name" value="AMILORIDE-SENSITIVE SODIUM CHANNEL SUBUNIT GAMMA"/>
    <property type="match status" value="1"/>
</dbReference>
<dbReference type="EMBL" id="JAODUP010001020">
    <property type="protein sequence ID" value="KAK2141915.1"/>
    <property type="molecule type" value="Genomic_DNA"/>
</dbReference>
<keyword evidence="10 11" id="KW-0407">Ion channel</keyword>
<keyword evidence="13" id="KW-1185">Reference proteome</keyword>
<protein>
    <submittedName>
        <fullName evidence="12">Uncharacterized protein</fullName>
    </submittedName>
</protein>
<evidence type="ECO:0000256" key="11">
    <source>
        <dbReference type="RuleBase" id="RU000679"/>
    </source>
</evidence>
<evidence type="ECO:0000256" key="6">
    <source>
        <dbReference type="ARBA" id="ARBA00023053"/>
    </source>
</evidence>
<evidence type="ECO:0000256" key="5">
    <source>
        <dbReference type="ARBA" id="ARBA00022989"/>
    </source>
</evidence>
<sequence>SSSLPFPWGNCTTKAINFFEGESYTQSKCKLNHETDDLIQFCGCKNIQMPDNAKGHYHNRSCPDACVVKTHSVELSSSLISGLSAEKLLSLYRDDIERRYFNAAEYRFRVTQQQTIDVLERLQDTFERMEHYRSYLKTDVFASGTSVISRVQNAVIEMDKLVNSSIYDQMFKEIGNYMTTYTKYKEPSFKTIRTAYGEIIAAMTAFGDMLLTYNYENKPEPIENQYQNLLHTRNKLLSTVDEWAGTIEYYHAKKPAKGRYFPRYTTSSSTIRKICNLSRQFDLLDLRMSVVEVFNDIEKVNSTHNIYLFDFEVSVNENCYEDLDVTFTVSASGTVSPTQNGKVTCKSKWANHTRVVNLYRQIQIFQNAFRRSEMCYFEYGNFLSELNIWLEGAGRGTEEQFEDSYNFMEMTQDIAEAGSWLYNLIQNLMLDKMRLVDVAREVRLYERDRFALKLENVKEIIFRLVITPIQKLLEERESSINQRFMKGLVYDERFSSYFSSATKDMLIGTARRLPIWKKPIPNLDSPKIITYTLNSLDTWKVWPDGKTFHTFVKDTAKTTLTNIFENYYGNLKSEIHNLNSELNARDAALRNSFAKLKDGMEIFLNTLVLDDKFVMKNILKLDIYFGELKYEKVEQQKGYDVGTFFSKYRLSSNDMVLIT</sequence>
<evidence type="ECO:0000256" key="1">
    <source>
        <dbReference type="ARBA" id="ARBA00004141"/>
    </source>
</evidence>
<keyword evidence="6" id="KW-0915">Sodium</keyword>
<evidence type="ECO:0000256" key="3">
    <source>
        <dbReference type="ARBA" id="ARBA00022461"/>
    </source>
</evidence>
<keyword evidence="7 11" id="KW-0406">Ion transport</keyword>
<dbReference type="PANTHER" id="PTHR11690">
    <property type="entry name" value="AMILORIDE-SENSITIVE SODIUM CHANNEL-RELATED"/>
    <property type="match status" value="1"/>
</dbReference>
<keyword evidence="9 11" id="KW-0739">Sodium transport</keyword>
<dbReference type="AlphaFoldDB" id="A0AAD9IX52"/>
<dbReference type="Gene3D" id="1.10.287.820">
    <property type="entry name" value="Acid-sensing ion channel domain"/>
    <property type="match status" value="1"/>
</dbReference>
<feature type="non-terminal residue" evidence="12">
    <location>
        <position position="1"/>
    </location>
</feature>
<dbReference type="InterPro" id="IPR001873">
    <property type="entry name" value="ENaC"/>
</dbReference>
<evidence type="ECO:0000256" key="9">
    <source>
        <dbReference type="ARBA" id="ARBA00023201"/>
    </source>
</evidence>
<dbReference type="GO" id="GO:0005886">
    <property type="term" value="C:plasma membrane"/>
    <property type="evidence" value="ECO:0007669"/>
    <property type="project" value="TreeGrafter"/>
</dbReference>
<comment type="caution">
    <text evidence="12">The sequence shown here is derived from an EMBL/GenBank/DDBJ whole genome shotgun (WGS) entry which is preliminary data.</text>
</comment>
<name>A0AAD9IX52_9ANNE</name>
<gene>
    <name evidence="12" type="ORF">LSH36_1020g00045</name>
</gene>
<evidence type="ECO:0000313" key="13">
    <source>
        <dbReference type="Proteomes" id="UP001208570"/>
    </source>
</evidence>
<evidence type="ECO:0000256" key="7">
    <source>
        <dbReference type="ARBA" id="ARBA00023065"/>
    </source>
</evidence>
<reference evidence="12" key="1">
    <citation type="journal article" date="2023" name="Mol. Biol. Evol.">
        <title>Third-Generation Sequencing Reveals the Adaptive Role of the Epigenome in Three Deep-Sea Polychaetes.</title>
        <authorList>
            <person name="Perez M."/>
            <person name="Aroh O."/>
            <person name="Sun Y."/>
            <person name="Lan Y."/>
            <person name="Juniper S.K."/>
            <person name="Young C.R."/>
            <person name="Angers B."/>
            <person name="Qian P.Y."/>
        </authorList>
    </citation>
    <scope>NUCLEOTIDE SEQUENCE</scope>
    <source>
        <strain evidence="12">P08H-3</strain>
    </source>
</reference>
<evidence type="ECO:0000256" key="4">
    <source>
        <dbReference type="ARBA" id="ARBA00022692"/>
    </source>
</evidence>
<dbReference type="Pfam" id="PF00858">
    <property type="entry name" value="ASC"/>
    <property type="match status" value="1"/>
</dbReference>
<proteinExistence type="inferred from homology"/>
<dbReference type="GO" id="GO:0015280">
    <property type="term" value="F:ligand-gated sodium channel activity"/>
    <property type="evidence" value="ECO:0007669"/>
    <property type="project" value="TreeGrafter"/>
</dbReference>
<comment type="similarity">
    <text evidence="11">Belongs to the amiloride-sensitive sodium channel (TC 1.A.6) family.</text>
</comment>
<keyword evidence="4 11" id="KW-0812">Transmembrane</keyword>
<evidence type="ECO:0000313" key="12">
    <source>
        <dbReference type="EMBL" id="KAK2141915.1"/>
    </source>
</evidence>